<dbReference type="RefSeq" id="WP_006296899.1">
    <property type="nucleotide sequence ID" value="NZ_AEGR01000042.1"/>
</dbReference>
<dbReference type="STRING" id="887062.HGR_04563"/>
<proteinExistence type="predicted"/>
<organism evidence="1 2">
    <name type="scientific">Hylemonella gracilis ATCC 19624</name>
    <dbReference type="NCBI Taxonomy" id="887062"/>
    <lineage>
        <taxon>Bacteria</taxon>
        <taxon>Pseudomonadati</taxon>
        <taxon>Pseudomonadota</taxon>
        <taxon>Betaproteobacteria</taxon>
        <taxon>Burkholderiales</taxon>
        <taxon>Comamonadaceae</taxon>
        <taxon>Hylemonella</taxon>
    </lineage>
</organism>
<dbReference type="OrthoDB" id="9997516at2"/>
<reference evidence="1 2" key="1">
    <citation type="journal article" date="2011" name="EMBO J.">
        <title>Structural diversity of bacterial flagellar motors.</title>
        <authorList>
            <person name="Chen S."/>
            <person name="Beeby M."/>
            <person name="Murphy G.E."/>
            <person name="Leadbetter J.R."/>
            <person name="Hendrixson D.R."/>
            <person name="Briegel A."/>
            <person name="Li Z."/>
            <person name="Shi J."/>
            <person name="Tocheva E.I."/>
            <person name="Muller A."/>
            <person name="Dobro M.J."/>
            <person name="Jensen G.J."/>
        </authorList>
    </citation>
    <scope>NUCLEOTIDE SEQUENCE [LARGE SCALE GENOMIC DNA]</scope>
    <source>
        <strain evidence="1 2">ATCC 19624</strain>
    </source>
</reference>
<dbReference type="EMBL" id="AEGR01000042">
    <property type="protein sequence ID" value="EGI77738.1"/>
    <property type="molecule type" value="Genomic_DNA"/>
</dbReference>
<dbReference type="AlphaFoldDB" id="F3KR37"/>
<protein>
    <submittedName>
        <fullName evidence="1">Uncharacterized protein</fullName>
    </submittedName>
</protein>
<comment type="caution">
    <text evidence="1">The sequence shown here is derived from an EMBL/GenBank/DDBJ whole genome shotgun (WGS) entry which is preliminary data.</text>
</comment>
<accession>F3KR37</accession>
<dbReference type="Proteomes" id="UP000016368">
    <property type="component" value="Unassembled WGS sequence"/>
</dbReference>
<evidence type="ECO:0000313" key="1">
    <source>
        <dbReference type="EMBL" id="EGI77738.1"/>
    </source>
</evidence>
<name>F3KR37_9BURK</name>
<evidence type="ECO:0000313" key="2">
    <source>
        <dbReference type="Proteomes" id="UP000016368"/>
    </source>
</evidence>
<sequence length="65" mass="7384">MSISAFQIPVFPASTTRVLQTSARDWGLAWPLPQRASAHRSLADVPLTRVRHRRARRALRFAFAI</sequence>
<keyword evidence="2" id="KW-1185">Reference proteome</keyword>
<gene>
    <name evidence="1" type="ORF">HGR_04563</name>
</gene>